<dbReference type="EMBL" id="JACKWZ010000026">
    <property type="protein sequence ID" value="KAF9421157.1"/>
    <property type="molecule type" value="Genomic_DNA"/>
</dbReference>
<accession>A0A835GRG6</accession>
<reference evidence="1" key="1">
    <citation type="submission" date="2020-08" db="EMBL/GenBank/DDBJ databases">
        <title>Spodoptera exigua strain:BAW_Kor-Di-RS1 Genome sequencing and assembly.</title>
        <authorList>
            <person name="Kim J."/>
            <person name="Nam H.Y."/>
            <person name="Kwon M."/>
            <person name="Choi J.H."/>
            <person name="Cho S.R."/>
            <person name="Kim G.-H."/>
        </authorList>
    </citation>
    <scope>NUCLEOTIDE SEQUENCE</scope>
    <source>
        <strain evidence="1">BAW_Kor-Di-RS1</strain>
        <tissue evidence="1">Whole-body</tissue>
    </source>
</reference>
<keyword evidence="2" id="KW-1185">Reference proteome</keyword>
<organism evidence="1 2">
    <name type="scientific">Spodoptera exigua</name>
    <name type="common">Beet armyworm</name>
    <name type="synonym">Noctua fulgens</name>
    <dbReference type="NCBI Taxonomy" id="7107"/>
    <lineage>
        <taxon>Eukaryota</taxon>
        <taxon>Metazoa</taxon>
        <taxon>Ecdysozoa</taxon>
        <taxon>Arthropoda</taxon>
        <taxon>Hexapoda</taxon>
        <taxon>Insecta</taxon>
        <taxon>Pterygota</taxon>
        <taxon>Neoptera</taxon>
        <taxon>Endopterygota</taxon>
        <taxon>Lepidoptera</taxon>
        <taxon>Glossata</taxon>
        <taxon>Ditrysia</taxon>
        <taxon>Noctuoidea</taxon>
        <taxon>Noctuidae</taxon>
        <taxon>Amphipyrinae</taxon>
        <taxon>Spodoptera</taxon>
    </lineage>
</organism>
<name>A0A835GRG6_SPOEX</name>
<evidence type="ECO:0000313" key="2">
    <source>
        <dbReference type="Proteomes" id="UP000648187"/>
    </source>
</evidence>
<dbReference type="AlphaFoldDB" id="A0A835GRG6"/>
<gene>
    <name evidence="1" type="ORF">HW555_002869</name>
</gene>
<sequence length="86" mass="10336">MVLYLHFQIYFMCTFVCTIRQISYLAAFFLTLHCLNMYTILQTLHKKLQGGLKLRYKLRAIAYRLSNELAVLEQKWRQNKVETKSE</sequence>
<proteinExistence type="predicted"/>
<evidence type="ECO:0000313" key="1">
    <source>
        <dbReference type="EMBL" id="KAF9421157.1"/>
    </source>
</evidence>
<protein>
    <submittedName>
        <fullName evidence="1">Uncharacterized protein</fullName>
    </submittedName>
</protein>
<comment type="caution">
    <text evidence="1">The sequence shown here is derived from an EMBL/GenBank/DDBJ whole genome shotgun (WGS) entry which is preliminary data.</text>
</comment>
<dbReference type="Proteomes" id="UP000648187">
    <property type="component" value="Unassembled WGS sequence"/>
</dbReference>